<dbReference type="InterPro" id="IPR050266">
    <property type="entry name" value="AB_hydrolase_sf"/>
</dbReference>
<dbReference type="AlphaFoldDB" id="A0A931NEM8"/>
<accession>A0A931NEM8</accession>
<gene>
    <name evidence="2" type="ORF">I7X43_07425</name>
</gene>
<dbReference type="EMBL" id="JAEDAL010000002">
    <property type="protein sequence ID" value="MBH9552681.1"/>
    <property type="molecule type" value="Genomic_DNA"/>
</dbReference>
<dbReference type="InterPro" id="IPR000073">
    <property type="entry name" value="AB_hydrolase_1"/>
</dbReference>
<dbReference type="GO" id="GO:0016787">
    <property type="term" value="F:hydrolase activity"/>
    <property type="evidence" value="ECO:0007669"/>
    <property type="project" value="UniProtKB-KW"/>
</dbReference>
<reference evidence="2" key="1">
    <citation type="submission" date="2020-12" db="EMBL/GenBank/DDBJ databases">
        <title>The genome sequence of Inhella sp. 4Y17.</title>
        <authorList>
            <person name="Liu Y."/>
        </authorList>
    </citation>
    <scope>NUCLEOTIDE SEQUENCE</scope>
    <source>
        <strain evidence="2">4Y10</strain>
    </source>
</reference>
<feature type="domain" description="AB hydrolase-1" evidence="1">
    <location>
        <begin position="32"/>
        <end position="282"/>
    </location>
</feature>
<dbReference type="Proteomes" id="UP000620139">
    <property type="component" value="Unassembled WGS sequence"/>
</dbReference>
<organism evidence="2 3">
    <name type="scientific">Inhella gelatinilytica</name>
    <dbReference type="NCBI Taxonomy" id="2795030"/>
    <lineage>
        <taxon>Bacteria</taxon>
        <taxon>Pseudomonadati</taxon>
        <taxon>Pseudomonadota</taxon>
        <taxon>Betaproteobacteria</taxon>
        <taxon>Burkholderiales</taxon>
        <taxon>Sphaerotilaceae</taxon>
        <taxon>Inhella</taxon>
    </lineage>
</organism>
<dbReference type="PANTHER" id="PTHR43798">
    <property type="entry name" value="MONOACYLGLYCEROL LIPASE"/>
    <property type="match status" value="1"/>
</dbReference>
<evidence type="ECO:0000313" key="3">
    <source>
        <dbReference type="Proteomes" id="UP000620139"/>
    </source>
</evidence>
<keyword evidence="3" id="KW-1185">Reference proteome</keyword>
<name>A0A931NEM8_9BURK</name>
<comment type="caution">
    <text evidence="2">The sequence shown here is derived from an EMBL/GenBank/DDBJ whole genome shotgun (WGS) entry which is preliminary data.</text>
</comment>
<dbReference type="PRINTS" id="PR00412">
    <property type="entry name" value="EPOXHYDRLASE"/>
</dbReference>
<dbReference type="InterPro" id="IPR029058">
    <property type="entry name" value="AB_hydrolase_fold"/>
</dbReference>
<sequence length="299" mass="33461">MTYTPTRPATSVFLTVRGLRQHALHWPGQGRPLVLLHGWMDVAASFQFLVDALNTEQPVWALDWRGYGQSAWSGQDAYWFYDYLGDLDAWLDHIAPGTAVDLVGHSMGANAATLYAGVRPARVQTLVNLEGFGLPDMPATQAPDRLARWLDALREPTQLAPYPDQAAVAARLQRNNPRLTPDRAAWLAGQWSAEREDGRRVLCADPAHKRPHAQLYRSSEVLACWARIQAPTLFVEGEDDSLAAYWGAHFPRAELDARLAHIPRLERTRLMGTGHMLHHDDPEGLANVLQAFWEGVKPR</sequence>
<dbReference type="GO" id="GO:0016020">
    <property type="term" value="C:membrane"/>
    <property type="evidence" value="ECO:0007669"/>
    <property type="project" value="TreeGrafter"/>
</dbReference>
<evidence type="ECO:0000259" key="1">
    <source>
        <dbReference type="Pfam" id="PF00561"/>
    </source>
</evidence>
<dbReference type="InterPro" id="IPR000639">
    <property type="entry name" value="Epox_hydrolase-like"/>
</dbReference>
<keyword evidence="2" id="KW-0378">Hydrolase</keyword>
<dbReference type="Gene3D" id="3.40.50.1820">
    <property type="entry name" value="alpha/beta hydrolase"/>
    <property type="match status" value="1"/>
</dbReference>
<dbReference type="Pfam" id="PF00561">
    <property type="entry name" value="Abhydrolase_1"/>
    <property type="match status" value="1"/>
</dbReference>
<dbReference type="SUPFAM" id="SSF53474">
    <property type="entry name" value="alpha/beta-Hydrolases"/>
    <property type="match status" value="1"/>
</dbReference>
<proteinExistence type="predicted"/>
<evidence type="ECO:0000313" key="2">
    <source>
        <dbReference type="EMBL" id="MBH9552681.1"/>
    </source>
</evidence>
<protein>
    <submittedName>
        <fullName evidence="2">Alpha/beta hydrolase</fullName>
    </submittedName>
</protein>
<dbReference type="PANTHER" id="PTHR43798:SF33">
    <property type="entry name" value="HYDROLASE, PUTATIVE (AFU_ORTHOLOGUE AFUA_2G14860)-RELATED"/>
    <property type="match status" value="1"/>
</dbReference>
<dbReference type="RefSeq" id="WP_198100272.1">
    <property type="nucleotide sequence ID" value="NZ_JAEDAL010000002.1"/>
</dbReference>